<evidence type="ECO:0000313" key="4">
    <source>
        <dbReference type="Proteomes" id="UP000001693"/>
    </source>
</evidence>
<dbReference type="STRING" id="395495.Lcho_2341"/>
<reference evidence="3 4" key="1">
    <citation type="submission" date="2008-03" db="EMBL/GenBank/DDBJ databases">
        <title>Complete sequence of Leptothrix cholodnii SP-6.</title>
        <authorList>
            <consortium name="US DOE Joint Genome Institute"/>
            <person name="Copeland A."/>
            <person name="Lucas S."/>
            <person name="Lapidus A."/>
            <person name="Glavina del Rio T."/>
            <person name="Dalin E."/>
            <person name="Tice H."/>
            <person name="Bruce D."/>
            <person name="Goodwin L."/>
            <person name="Pitluck S."/>
            <person name="Chertkov O."/>
            <person name="Brettin T."/>
            <person name="Detter J.C."/>
            <person name="Han C."/>
            <person name="Kuske C.R."/>
            <person name="Schmutz J."/>
            <person name="Larimer F."/>
            <person name="Land M."/>
            <person name="Hauser L."/>
            <person name="Kyrpides N."/>
            <person name="Lykidis A."/>
            <person name="Emerson D."/>
            <person name="Richardson P."/>
        </authorList>
    </citation>
    <scope>NUCLEOTIDE SEQUENCE [LARGE SCALE GENOMIC DNA]</scope>
    <source>
        <strain evidence="4">ATCC 51168 / LMG 8142 / SP-6</strain>
    </source>
</reference>
<dbReference type="EMBL" id="CP001013">
    <property type="protein sequence ID" value="ACB34606.1"/>
    <property type="molecule type" value="Genomic_DNA"/>
</dbReference>
<dbReference type="CAZy" id="GT26">
    <property type="family name" value="Glycosyltransferase Family 26"/>
</dbReference>
<dbReference type="Proteomes" id="UP000001693">
    <property type="component" value="Chromosome"/>
</dbReference>
<gene>
    <name evidence="3" type="ordered locus">Lcho_2341</name>
</gene>
<dbReference type="PANTHER" id="PTHR34136:SF1">
    <property type="entry name" value="UDP-N-ACETYL-D-MANNOSAMINURONIC ACID TRANSFERASE"/>
    <property type="match status" value="1"/>
</dbReference>
<dbReference type="CDD" id="cd06533">
    <property type="entry name" value="Glyco_transf_WecG_TagA"/>
    <property type="match status" value="1"/>
</dbReference>
<sequence>MVDKAIPCVELEGVPFSCLGLAETGRYIVEAAKEGRGGWVVTPNVDIVRRIVRDALFKHLVSSADIFTPDGAPIVWAARLRGDKLAERVPGSDLFLSVCEKSARGGLPVALIGGNPGVAEAAAIILRDRYPLLEVAGSVCPEFGFEKDERQLTELDEFVRHSSARIVFVGLGSPKQEHLISRLRGIRSDIWWIGVGVTFSFVAGEMARAPKWMQVIGLEWLHRMVLEPRRLIRRYLIDDLPFALVMLLKAVIYRILR</sequence>
<organism evidence="3 4">
    <name type="scientific">Leptothrix cholodnii (strain ATCC 51168 / LMG 8142 / SP-6)</name>
    <name type="common">Leptothrix discophora (strain SP-6)</name>
    <dbReference type="NCBI Taxonomy" id="395495"/>
    <lineage>
        <taxon>Bacteria</taxon>
        <taxon>Pseudomonadati</taxon>
        <taxon>Pseudomonadota</taxon>
        <taxon>Betaproteobacteria</taxon>
        <taxon>Burkholderiales</taxon>
        <taxon>Sphaerotilaceae</taxon>
        <taxon>Leptothrix</taxon>
    </lineage>
</organism>
<evidence type="ECO:0000313" key="3">
    <source>
        <dbReference type="EMBL" id="ACB34606.1"/>
    </source>
</evidence>
<evidence type="ECO:0000256" key="2">
    <source>
        <dbReference type="ARBA" id="ARBA00022679"/>
    </source>
</evidence>
<keyword evidence="4" id="KW-1185">Reference proteome</keyword>
<evidence type="ECO:0000256" key="1">
    <source>
        <dbReference type="ARBA" id="ARBA00022676"/>
    </source>
</evidence>
<keyword evidence="1" id="KW-0328">Glycosyltransferase</keyword>
<dbReference type="InterPro" id="IPR004629">
    <property type="entry name" value="WecG_TagA_CpsF"/>
</dbReference>
<accession>B1Y484</accession>
<dbReference type="eggNOG" id="COG1922">
    <property type="taxonomic scope" value="Bacteria"/>
</dbReference>
<proteinExistence type="predicted"/>
<dbReference type="GO" id="GO:0016758">
    <property type="term" value="F:hexosyltransferase activity"/>
    <property type="evidence" value="ECO:0007669"/>
    <property type="project" value="TreeGrafter"/>
</dbReference>
<dbReference type="PANTHER" id="PTHR34136">
    <property type="match status" value="1"/>
</dbReference>
<dbReference type="Pfam" id="PF03808">
    <property type="entry name" value="Glyco_tran_WecG"/>
    <property type="match status" value="1"/>
</dbReference>
<protein>
    <submittedName>
        <fullName evidence="3">Glycosyl transferase, WecB/TagA/CpsF family</fullName>
    </submittedName>
</protein>
<name>B1Y484_LEPCP</name>
<dbReference type="NCBIfam" id="TIGR00696">
    <property type="entry name" value="wecG_tagA_cpsF"/>
    <property type="match status" value="1"/>
</dbReference>
<dbReference type="HOGENOM" id="CLU_063203_0_1_4"/>
<dbReference type="KEGG" id="lch:Lcho_2341"/>
<dbReference type="AlphaFoldDB" id="B1Y484"/>
<keyword evidence="2 3" id="KW-0808">Transferase</keyword>